<dbReference type="InterPro" id="IPR013587">
    <property type="entry name" value="Nitrate/nitrite_sensing"/>
</dbReference>
<dbReference type="Pfam" id="PF08376">
    <property type="entry name" value="NIT"/>
    <property type="match status" value="1"/>
</dbReference>
<dbReference type="CDD" id="cd11386">
    <property type="entry name" value="MCP_signal"/>
    <property type="match status" value="1"/>
</dbReference>
<keyword evidence="4" id="KW-1133">Transmembrane helix</keyword>
<evidence type="ECO:0000259" key="6">
    <source>
        <dbReference type="PROSITE" id="PS50885"/>
    </source>
</evidence>
<keyword evidence="4" id="KW-0812">Transmembrane</keyword>
<evidence type="ECO:0000259" key="7">
    <source>
        <dbReference type="PROSITE" id="PS50906"/>
    </source>
</evidence>
<dbReference type="PANTHER" id="PTHR32089">
    <property type="entry name" value="METHYL-ACCEPTING CHEMOTAXIS PROTEIN MCPB"/>
    <property type="match status" value="1"/>
</dbReference>
<protein>
    <submittedName>
        <fullName evidence="8">Methyl-accepting chemotaxis protein</fullName>
    </submittedName>
</protein>
<dbReference type="InterPro" id="IPR003660">
    <property type="entry name" value="HAMP_dom"/>
</dbReference>
<dbReference type="SMART" id="SM00304">
    <property type="entry name" value="HAMP"/>
    <property type="match status" value="1"/>
</dbReference>
<dbReference type="InterPro" id="IPR010910">
    <property type="entry name" value="Nitrate/nitrite_sensing_bac"/>
</dbReference>
<name>A0ABW3WCP4_9RHOO</name>
<evidence type="ECO:0000256" key="3">
    <source>
        <dbReference type="PROSITE-ProRule" id="PRU00284"/>
    </source>
</evidence>
<keyword evidence="4" id="KW-0472">Membrane</keyword>
<dbReference type="Proteomes" id="UP001597158">
    <property type="component" value="Unassembled WGS sequence"/>
</dbReference>
<sequence>MNIGIRERLLAVLILPLLIVAGFVVSSMLANHALWRTALDTERTVALAVKAGAAAHYLQIERGATAGYLQSGGKRFADVLPGYRANTDQAVQGVEQAFAELAAEAGAAQALSVAAQAARQSLAQLRDTRAGADRLGIAAAESSAFYTSTIATLLKTVNVASSAVADGGAAKRLAALEMLLHAKEYAGQERATMVPVFTADRIERAQYRGLNERIGKQLAFVSALSSLAEPIHWQAYLQAVSGQPETAVEALRARLHDSAEGFGVTPETWFSTTTARIDAMLTVEQRVSGDLLAWAGEQAEEAQRAMFVAALLGTLAIALTLVFGMVIIRSITRPLATLQDVLVRVETSGDCSLRAGLSGRDEVGRTAAAFDRMMARIAALIGETRQSADAIAAAAQSMSAAGAQVEKGSDAQSEAASAVVASVQQTAVSISETASNARVADATAVQARADIEATLAAVRETADNVDSLAGMIDAASGDIVRLAESSRQIDGIVRTIKDIADQTNLLALNAAIEAARAGEQGRGFAVVADEVRKLAENTSAATNVISGLIGGIQGQVDAAVAHMQKANDKAGSTRTRVVASTGALDAASADTGRVTTSVRNIADAVREQDAAVQEIARRIEHIAQMTEENTAAASNAAETARHLDALAGKLRETVGWFKVQPGEHAYERMR</sequence>
<comment type="caution">
    <text evidence="8">The sequence shown here is derived from an EMBL/GenBank/DDBJ whole genome shotgun (WGS) entry which is preliminary data.</text>
</comment>
<evidence type="ECO:0000256" key="4">
    <source>
        <dbReference type="SAM" id="Phobius"/>
    </source>
</evidence>
<proteinExistence type="inferred from homology"/>
<feature type="domain" description="HAMP" evidence="6">
    <location>
        <begin position="329"/>
        <end position="382"/>
    </location>
</feature>
<dbReference type="SMART" id="SM00283">
    <property type="entry name" value="MA"/>
    <property type="match status" value="1"/>
</dbReference>
<feature type="domain" description="Methyl-accepting transducer" evidence="5">
    <location>
        <begin position="387"/>
        <end position="623"/>
    </location>
</feature>
<dbReference type="InterPro" id="IPR004089">
    <property type="entry name" value="MCPsignal_dom"/>
</dbReference>
<evidence type="ECO:0000256" key="1">
    <source>
        <dbReference type="ARBA" id="ARBA00023224"/>
    </source>
</evidence>
<dbReference type="PROSITE" id="PS50111">
    <property type="entry name" value="CHEMOTAXIS_TRANSDUC_2"/>
    <property type="match status" value="1"/>
</dbReference>
<keyword evidence="9" id="KW-1185">Reference proteome</keyword>
<dbReference type="EMBL" id="JBHTMC010000014">
    <property type="protein sequence ID" value="MFD1263595.1"/>
    <property type="molecule type" value="Genomic_DNA"/>
</dbReference>
<gene>
    <name evidence="8" type="ORF">ACFQ4M_08350</name>
</gene>
<dbReference type="PROSITE" id="PS50906">
    <property type="entry name" value="NIT"/>
    <property type="match status" value="1"/>
</dbReference>
<evidence type="ECO:0000313" key="9">
    <source>
        <dbReference type="Proteomes" id="UP001597158"/>
    </source>
</evidence>
<feature type="domain" description="NIT" evidence="7">
    <location>
        <begin position="49"/>
        <end position="298"/>
    </location>
</feature>
<organism evidence="8 9">
    <name type="scientific">Thauera mechernichensis</name>
    <dbReference type="NCBI Taxonomy" id="82788"/>
    <lineage>
        <taxon>Bacteria</taxon>
        <taxon>Pseudomonadati</taxon>
        <taxon>Pseudomonadota</taxon>
        <taxon>Betaproteobacteria</taxon>
        <taxon>Rhodocyclales</taxon>
        <taxon>Zoogloeaceae</taxon>
        <taxon>Thauera</taxon>
    </lineage>
</organism>
<reference evidence="9" key="1">
    <citation type="journal article" date="2019" name="Int. J. Syst. Evol. Microbiol.">
        <title>The Global Catalogue of Microorganisms (GCM) 10K type strain sequencing project: providing services to taxonomists for standard genome sequencing and annotation.</title>
        <authorList>
            <consortium name="The Broad Institute Genomics Platform"/>
            <consortium name="The Broad Institute Genome Sequencing Center for Infectious Disease"/>
            <person name="Wu L."/>
            <person name="Ma J."/>
        </authorList>
    </citation>
    <scope>NUCLEOTIDE SEQUENCE [LARGE SCALE GENOMIC DNA]</scope>
    <source>
        <strain evidence="9">CCUG 48884</strain>
    </source>
</reference>
<dbReference type="SUPFAM" id="SSF58104">
    <property type="entry name" value="Methyl-accepting chemotaxis protein (MCP) signaling domain"/>
    <property type="match status" value="1"/>
</dbReference>
<dbReference type="CDD" id="cd06225">
    <property type="entry name" value="HAMP"/>
    <property type="match status" value="1"/>
</dbReference>
<keyword evidence="1 3" id="KW-0807">Transducer</keyword>
<accession>A0ABW3WCP4</accession>
<dbReference type="Pfam" id="PF00015">
    <property type="entry name" value="MCPsignal"/>
    <property type="match status" value="1"/>
</dbReference>
<feature type="transmembrane region" description="Helical" evidence="4">
    <location>
        <begin position="305"/>
        <end position="328"/>
    </location>
</feature>
<evidence type="ECO:0000313" key="8">
    <source>
        <dbReference type="EMBL" id="MFD1263595.1"/>
    </source>
</evidence>
<dbReference type="PROSITE" id="PS50885">
    <property type="entry name" value="HAMP"/>
    <property type="match status" value="1"/>
</dbReference>
<dbReference type="Gene3D" id="1.10.287.950">
    <property type="entry name" value="Methyl-accepting chemotaxis protein"/>
    <property type="match status" value="1"/>
</dbReference>
<evidence type="ECO:0000259" key="5">
    <source>
        <dbReference type="PROSITE" id="PS50111"/>
    </source>
</evidence>
<evidence type="ECO:0000256" key="2">
    <source>
        <dbReference type="ARBA" id="ARBA00029447"/>
    </source>
</evidence>
<dbReference type="PANTHER" id="PTHR32089:SF112">
    <property type="entry name" value="LYSOZYME-LIKE PROTEIN-RELATED"/>
    <property type="match status" value="1"/>
</dbReference>
<dbReference type="Pfam" id="PF00672">
    <property type="entry name" value="HAMP"/>
    <property type="match status" value="1"/>
</dbReference>
<dbReference type="RefSeq" id="WP_277833632.1">
    <property type="nucleotide sequence ID" value="NZ_JARQZE010000008.1"/>
</dbReference>
<comment type="similarity">
    <text evidence="2">Belongs to the methyl-accepting chemotaxis (MCP) protein family.</text>
</comment>